<dbReference type="Pfam" id="PF08240">
    <property type="entry name" value="ADH_N"/>
    <property type="match status" value="1"/>
</dbReference>
<dbReference type="SUPFAM" id="SSF47336">
    <property type="entry name" value="ACP-like"/>
    <property type="match status" value="1"/>
</dbReference>
<dbReference type="InterPro" id="IPR016035">
    <property type="entry name" value="Acyl_Trfase/lysoPLipase"/>
</dbReference>
<dbReference type="SMART" id="SM00823">
    <property type="entry name" value="PKS_PP"/>
    <property type="match status" value="1"/>
</dbReference>
<dbReference type="Pfam" id="PF00109">
    <property type="entry name" value="ketoacyl-synt"/>
    <property type="match status" value="1"/>
</dbReference>
<dbReference type="Pfam" id="PF08659">
    <property type="entry name" value="KR"/>
    <property type="match status" value="1"/>
</dbReference>
<evidence type="ECO:0000256" key="10">
    <source>
        <dbReference type="SAM" id="MobiDB-lite"/>
    </source>
</evidence>
<proteinExistence type="predicted"/>
<dbReference type="Pfam" id="PF14765">
    <property type="entry name" value="PS-DH"/>
    <property type="match status" value="1"/>
</dbReference>
<evidence type="ECO:0000256" key="8">
    <source>
        <dbReference type="ARBA" id="ARBA00023315"/>
    </source>
</evidence>
<dbReference type="Gene3D" id="3.40.47.10">
    <property type="match status" value="1"/>
</dbReference>
<feature type="region of interest" description="Disordered" evidence="10">
    <location>
        <begin position="506"/>
        <end position="526"/>
    </location>
</feature>
<dbReference type="SMART" id="SM00826">
    <property type="entry name" value="PKS_DH"/>
    <property type="match status" value="1"/>
</dbReference>
<evidence type="ECO:0000256" key="5">
    <source>
        <dbReference type="ARBA" id="ARBA00022679"/>
    </source>
</evidence>
<dbReference type="InterPro" id="IPR049552">
    <property type="entry name" value="PKS_DH_N"/>
</dbReference>
<keyword evidence="15" id="KW-1185">Reference proteome</keyword>
<dbReference type="Gene3D" id="3.40.50.11460">
    <property type="match status" value="1"/>
</dbReference>
<keyword evidence="6" id="KW-0045">Antibiotic biosynthesis</keyword>
<dbReference type="InterPro" id="IPR020843">
    <property type="entry name" value="ER"/>
</dbReference>
<feature type="compositionally biased region" description="Pro residues" evidence="10">
    <location>
        <begin position="477"/>
        <end position="487"/>
    </location>
</feature>
<feature type="domain" description="Carrier" evidence="11">
    <location>
        <begin position="2040"/>
        <end position="2115"/>
    </location>
</feature>
<dbReference type="PROSITE" id="PS52004">
    <property type="entry name" value="KS3_2"/>
    <property type="match status" value="1"/>
</dbReference>
<dbReference type="InterPro" id="IPR055123">
    <property type="entry name" value="SpnB-like_Rossmann"/>
</dbReference>
<reference evidence="14 15" key="1">
    <citation type="journal article" date="2019" name="Int. J. Syst. Evol. Microbiol.">
        <title>The Global Catalogue of Microorganisms (GCM) 10K type strain sequencing project: providing services to taxonomists for standard genome sequencing and annotation.</title>
        <authorList>
            <consortium name="The Broad Institute Genomics Platform"/>
            <consortium name="The Broad Institute Genome Sequencing Center for Infectious Disease"/>
            <person name="Wu L."/>
            <person name="Ma J."/>
        </authorList>
    </citation>
    <scope>NUCLEOTIDE SEQUENCE [LARGE SCALE GENOMIC DNA]</scope>
    <source>
        <strain evidence="14 15">JCM 16373</strain>
    </source>
</reference>
<evidence type="ECO:0000256" key="4">
    <source>
        <dbReference type="ARBA" id="ARBA00022553"/>
    </source>
</evidence>
<dbReference type="InterPro" id="IPR057326">
    <property type="entry name" value="KR_dom"/>
</dbReference>
<evidence type="ECO:0000259" key="11">
    <source>
        <dbReference type="PROSITE" id="PS50075"/>
    </source>
</evidence>
<dbReference type="EMBL" id="BAAARJ010000010">
    <property type="protein sequence ID" value="GAA2617930.1"/>
    <property type="molecule type" value="Genomic_DNA"/>
</dbReference>
<dbReference type="Pfam" id="PF08990">
    <property type="entry name" value="Docking"/>
    <property type="match status" value="1"/>
</dbReference>
<keyword evidence="8" id="KW-0012">Acyltransferase</keyword>
<gene>
    <name evidence="14" type="ORF">GCM10009863_34890</name>
</gene>
<evidence type="ECO:0000256" key="3">
    <source>
        <dbReference type="ARBA" id="ARBA00022450"/>
    </source>
</evidence>
<dbReference type="SUPFAM" id="SSF52151">
    <property type="entry name" value="FabD/lysophospholipase-like"/>
    <property type="match status" value="1"/>
</dbReference>
<keyword evidence="5" id="KW-0808">Transferase</keyword>
<dbReference type="PROSITE" id="PS52019">
    <property type="entry name" value="PKS_MFAS_DH"/>
    <property type="match status" value="1"/>
</dbReference>
<dbReference type="InterPro" id="IPR014031">
    <property type="entry name" value="Ketoacyl_synth_C"/>
</dbReference>
<dbReference type="InterPro" id="IPR014043">
    <property type="entry name" value="Acyl_transferase_dom"/>
</dbReference>
<dbReference type="InterPro" id="IPR036291">
    <property type="entry name" value="NAD(P)-bd_dom_sf"/>
</dbReference>
<name>A0ABN3Q6B0_9ACTN</name>
<dbReference type="InterPro" id="IPR011032">
    <property type="entry name" value="GroES-like_sf"/>
</dbReference>
<dbReference type="Gene3D" id="1.10.1200.10">
    <property type="entry name" value="ACP-like"/>
    <property type="match status" value="1"/>
</dbReference>
<dbReference type="Pfam" id="PF02801">
    <property type="entry name" value="Ketoacyl-synt_C"/>
    <property type="match status" value="1"/>
</dbReference>
<evidence type="ECO:0000256" key="7">
    <source>
        <dbReference type="ARBA" id="ARBA00023268"/>
    </source>
</evidence>
<dbReference type="CDD" id="cd05195">
    <property type="entry name" value="enoyl_red"/>
    <property type="match status" value="1"/>
</dbReference>
<dbReference type="Gene3D" id="3.10.129.110">
    <property type="entry name" value="Polyketide synthase dehydratase"/>
    <property type="match status" value="1"/>
</dbReference>
<evidence type="ECO:0000256" key="1">
    <source>
        <dbReference type="ARBA" id="ARBA00001957"/>
    </source>
</evidence>
<dbReference type="Pfam" id="PF16197">
    <property type="entry name" value="KAsynt_C_assoc"/>
    <property type="match status" value="1"/>
</dbReference>
<dbReference type="InterPro" id="IPR049900">
    <property type="entry name" value="PKS_mFAS_DH"/>
</dbReference>
<dbReference type="InterPro" id="IPR013154">
    <property type="entry name" value="ADH-like_N"/>
</dbReference>
<sequence length="2199" mass="227359">MVAEEELLGYLRRVTAELHDTRKRLEEAEAVFDEPVAVVAMGCRLPGGVSSPEELWRLVAGGGDAISPFPGDRGWDTAALFDPESARPGTSYVGAGGFLADVAGFDAEFFGISPREALAMDPQQRLLLEVAWETVERLGADPLSLRGSRTGVFVGAGMQDYAALVRPSAEAAGYLATGNALAVLAGRLAYVLGTEGPAVTVDTACSSSLVALHQACHALRRGECELALAGGVTVLAGPEVFVEFSAQRGLAPDGRAKSFAAAADGTSWAEGVGLLLLERLTDARRNGHEVLALVRGSAVNQDGASNGLTAPSGPAQQDVIRQALAAARLSQTQVDAVEAHGTGTALGDPVEAQALLATYGQGRPGGRPLWLGSLKSNIGHAQAAAGVAGVIKMVLALRHGVLPRTLHIDAPTPHVDWSAGAVSLLTEAREWPGRKDGGPRRAGVSSFGVSGTNAHVIVEEAPRDLPETPDVAAGPASPEPAGAPPLPWVLSARSPRALRDQAARLLSWTDGTGDERETADAGAGGASERDIAAALAGGRTVFGHRAVVVGESRESLRAGLAELTGPGDGPARGMRPVSGPADAGERVVLVFPGQGAQWEGMARQLLADSPLFAARLRECADVLDPMTGWALLDVLAGGPGAPSLDRVDVVQPALFAVGVALAGLWRSCGVVPDAVMGHSQGEIAAACVAGALSLPDAARVVVTRSRALRVLSGTGGMLSVPASADQVARWLSEGYGELATASVNAREITVVSGEISALRRFAAQREAAGTQVRWIAVDYGSHSAQVEAVEAELAAKLARIRPRPAGTPMFSTVEGDWADGTRLDAGYWYRNLRRTVLFGPAVEKLAESGHDTFIEVGPHPVLLPGIEETLRQDGPGRPFAVVGTLRRGRGGWDTFLRSLAEAWVRGVRVDWAGTLPGGAGRRAALPTYPFQHRRYWPDAVAGPGDVTSAGLDRAAHPLLGAVLPSAGGDGVRCTGRLSRTGRTWLAEHIVGTSVLLPGTALVELALHVGALTGCPRIGQLTLEAPLDLTDGARQLCAEAGDADESGCREVRVWSRPEGAAPGPAWTRHATGVLSPVTGTPAPGPAHWPPAGAVPLATDSLYTGFAAAGLAYGPLFQGVRAAWAAGEDIYAEVALPEAARAGAAAPGAAGAGAFALHPALFDAALHTIALLPEQTPDSGVLLPFHWEGVALHAIGASTLRVRLSRKGGTSFALHLSDPAGEPVLSVDSLTVRPRSAELPPSGAAAVPEGLYRLAWQPCPTGAGSATPPPSAVFLAGGPAGAWAGDAPVYADLDAALAALETGTPRPAHVVACWDPDRDTLETALALLQAWLRDERSSSSRLVVLTHGAVLAGADPRPVDPVQAAVWGLVRSAQSENPGRFLLVDVDDRPGAGALGAALAAGEDQCALRDGLVHVPRLVRPDPRGVLAPPPEAPAWRLTAGGDCTLDGLTLTEAPDSAAPLTPGEVRVAVRAAGLNFRDVLLALGMYPGGGILGSEAAGVVVECAADVARFRPGDRVFGVVPHAFGTRVTADQRTLAPVPAEWTFAQAAAVPVAFLTAYYGLADLGRTRPGDSVLVHAAAGGVGTAAVQLARHLGAEVFATASPGKWEALRGAGLDDDHIASSRTTEFAARFRQVSGGGMDVVLNSLTGEFVDASLGLCAAGARFVEMGKTDVRDPATLGGPPVTYRAFDLMEAGPDRIGQLLGILLDLFATGALTLPPVTVWDIRHAPEAFRCLSQARHTGKVVLTVPAAPAPEGTVLITGGTGTLGGLAARHLVTAHGARHLLLVSRSGPEAPGLPALRRELAGLGAEVAVAACDVADRQALREVLAGIPAAHPLTAVIHAAGVLDDGLVGALTPQRLRRVTGPKADAAWALHQETASTDLAAFVTFSSAAGLMGAPGQGNYAAANAFLDGLAQLRRAQGLPGLSLAWGFWEVASGMTEHLGEAGLRRLARDGVLPIPSGQGLELFDAALAADHHALLAPVRLSLPALRARAETGALPPLFHRLTGVGSLPTAAGAPEAGATGGSLTRKLAGLAAAQRRETLLDFVRREAATVLGYGEDAPIEPDQAFRELGFDSLTAVELRNRLNRSTGLLLPVTLVFDFPTPRTLAERLDTGLAPAGSDAPGGGLDEEFDRLEARLTALPEDFAERDRVTSRLRSLTRHWADRHRMSTRPVDGDSSDIELADDEEMFRLIDQEFGSA</sequence>
<feature type="domain" description="Ketosynthase family 3 (KS3)" evidence="12">
    <location>
        <begin position="33"/>
        <end position="460"/>
    </location>
</feature>
<dbReference type="SUPFAM" id="SSF51735">
    <property type="entry name" value="NAD(P)-binding Rossmann-fold domains"/>
    <property type="match status" value="3"/>
</dbReference>
<dbReference type="Pfam" id="PF00550">
    <property type="entry name" value="PP-binding"/>
    <property type="match status" value="1"/>
</dbReference>
<dbReference type="InterPro" id="IPR009081">
    <property type="entry name" value="PP-bd_ACP"/>
</dbReference>
<dbReference type="PROSITE" id="PS00012">
    <property type="entry name" value="PHOSPHOPANTETHEINE"/>
    <property type="match status" value="1"/>
</dbReference>
<dbReference type="SUPFAM" id="SSF55048">
    <property type="entry name" value="Probable ACP-binding domain of malonyl-CoA ACP transacylase"/>
    <property type="match status" value="1"/>
</dbReference>
<keyword evidence="3" id="KW-0596">Phosphopantetheine</keyword>
<feature type="region of interest" description="Disordered" evidence="10">
    <location>
        <begin position="459"/>
        <end position="489"/>
    </location>
</feature>
<dbReference type="CDD" id="cd00833">
    <property type="entry name" value="PKS"/>
    <property type="match status" value="1"/>
</dbReference>
<evidence type="ECO:0000256" key="9">
    <source>
        <dbReference type="PROSITE-ProRule" id="PRU01363"/>
    </source>
</evidence>
<dbReference type="SUPFAM" id="SSF53901">
    <property type="entry name" value="Thiolase-like"/>
    <property type="match status" value="1"/>
</dbReference>
<dbReference type="SUPFAM" id="SSF50129">
    <property type="entry name" value="GroES-like"/>
    <property type="match status" value="1"/>
</dbReference>
<evidence type="ECO:0008006" key="16">
    <source>
        <dbReference type="Google" id="ProtNLM"/>
    </source>
</evidence>
<dbReference type="SMART" id="SM00825">
    <property type="entry name" value="PKS_KS"/>
    <property type="match status" value="1"/>
</dbReference>
<dbReference type="Proteomes" id="UP001501447">
    <property type="component" value="Unassembled WGS sequence"/>
</dbReference>
<evidence type="ECO:0000256" key="2">
    <source>
        <dbReference type="ARBA" id="ARBA00004792"/>
    </source>
</evidence>
<dbReference type="InterPro" id="IPR018201">
    <property type="entry name" value="Ketoacyl_synth_AS"/>
</dbReference>
<feature type="active site" description="Proton donor; for dehydratase activity" evidence="9">
    <location>
        <position position="1161"/>
    </location>
</feature>
<dbReference type="InterPro" id="IPR014030">
    <property type="entry name" value="Ketoacyl_synth_N"/>
</dbReference>
<dbReference type="SMART" id="SM00822">
    <property type="entry name" value="PKS_KR"/>
    <property type="match status" value="1"/>
</dbReference>
<dbReference type="InterPro" id="IPR049551">
    <property type="entry name" value="PKS_DH_C"/>
</dbReference>
<evidence type="ECO:0000259" key="13">
    <source>
        <dbReference type="PROSITE" id="PS52019"/>
    </source>
</evidence>
<dbReference type="InterPro" id="IPR006162">
    <property type="entry name" value="Ppantetheine_attach_site"/>
</dbReference>
<comment type="pathway">
    <text evidence="2">Antibiotic biosynthesis.</text>
</comment>
<feature type="domain" description="PKS/mFAS DH" evidence="13">
    <location>
        <begin position="956"/>
        <end position="1239"/>
    </location>
</feature>
<evidence type="ECO:0000256" key="6">
    <source>
        <dbReference type="ARBA" id="ARBA00023194"/>
    </source>
</evidence>
<dbReference type="InterPro" id="IPR032821">
    <property type="entry name" value="PKS_assoc"/>
</dbReference>
<dbReference type="SMART" id="SM00827">
    <property type="entry name" value="PKS_AT"/>
    <property type="match status" value="1"/>
</dbReference>
<dbReference type="Gene3D" id="3.90.180.10">
    <property type="entry name" value="Medium-chain alcohol dehydrogenases, catalytic domain"/>
    <property type="match status" value="1"/>
</dbReference>
<dbReference type="InterPro" id="IPR013968">
    <property type="entry name" value="PKS_KR"/>
</dbReference>
<dbReference type="InterPro" id="IPR020841">
    <property type="entry name" value="PKS_Beta-ketoAc_synthase_dom"/>
</dbReference>
<accession>A0ABN3Q6B0</accession>
<protein>
    <recommendedName>
        <fullName evidence="16">Polyketide synthase</fullName>
    </recommendedName>
</protein>
<dbReference type="InterPro" id="IPR050091">
    <property type="entry name" value="PKS_NRPS_Biosynth_Enz"/>
</dbReference>
<dbReference type="InterPro" id="IPR015083">
    <property type="entry name" value="NorB/c/GfsB-D-like_docking"/>
</dbReference>
<feature type="active site" description="Proton acceptor; for dehydratase activity" evidence="9">
    <location>
        <position position="988"/>
    </location>
</feature>
<dbReference type="SMART" id="SM00829">
    <property type="entry name" value="PKS_ER"/>
    <property type="match status" value="1"/>
</dbReference>
<dbReference type="InterPro" id="IPR042104">
    <property type="entry name" value="PKS_dehydratase_sf"/>
</dbReference>
<feature type="region of interest" description="N-terminal hotdog fold" evidence="9">
    <location>
        <begin position="956"/>
        <end position="1080"/>
    </location>
</feature>
<dbReference type="InterPro" id="IPR016036">
    <property type="entry name" value="Malonyl_transacylase_ACP-bd"/>
</dbReference>
<comment type="caution">
    <text evidence="14">The sequence shown here is derived from an EMBL/GenBank/DDBJ whole genome shotgun (WGS) entry which is preliminary data.</text>
</comment>
<dbReference type="Gene3D" id="3.30.70.3290">
    <property type="match status" value="1"/>
</dbReference>
<evidence type="ECO:0000313" key="14">
    <source>
        <dbReference type="EMBL" id="GAA2617930.1"/>
    </source>
</evidence>
<keyword evidence="7" id="KW-0511">Multifunctional enzyme</keyword>
<organism evidence="14 15">
    <name type="scientific">Streptomyces axinellae</name>
    <dbReference type="NCBI Taxonomy" id="552788"/>
    <lineage>
        <taxon>Bacteria</taxon>
        <taxon>Bacillati</taxon>
        <taxon>Actinomycetota</taxon>
        <taxon>Actinomycetes</taxon>
        <taxon>Kitasatosporales</taxon>
        <taxon>Streptomycetaceae</taxon>
        <taxon>Streptomyces</taxon>
    </lineage>
</organism>
<dbReference type="Pfam" id="PF21089">
    <property type="entry name" value="PKS_DH_N"/>
    <property type="match status" value="1"/>
</dbReference>
<dbReference type="Pfam" id="PF13602">
    <property type="entry name" value="ADH_zinc_N_2"/>
    <property type="match status" value="1"/>
</dbReference>
<dbReference type="Pfam" id="PF22953">
    <property type="entry name" value="SpnB_Rossmann"/>
    <property type="match status" value="1"/>
</dbReference>
<dbReference type="PROSITE" id="PS00606">
    <property type="entry name" value="KS3_1"/>
    <property type="match status" value="1"/>
</dbReference>
<dbReference type="PROSITE" id="PS50075">
    <property type="entry name" value="CARRIER"/>
    <property type="match status" value="1"/>
</dbReference>
<evidence type="ECO:0000259" key="12">
    <source>
        <dbReference type="PROSITE" id="PS52004"/>
    </source>
</evidence>
<dbReference type="Gene3D" id="3.40.50.720">
    <property type="entry name" value="NAD(P)-binding Rossmann-like Domain"/>
    <property type="match status" value="1"/>
</dbReference>
<dbReference type="Pfam" id="PF00698">
    <property type="entry name" value="Acyl_transf_1"/>
    <property type="match status" value="1"/>
</dbReference>
<dbReference type="PROSITE" id="PS01162">
    <property type="entry name" value="QOR_ZETA_CRYSTAL"/>
    <property type="match status" value="1"/>
</dbReference>
<dbReference type="InterPro" id="IPR036736">
    <property type="entry name" value="ACP-like_sf"/>
</dbReference>
<keyword evidence="4" id="KW-0597">Phosphoprotein</keyword>
<evidence type="ECO:0000313" key="15">
    <source>
        <dbReference type="Proteomes" id="UP001501447"/>
    </source>
</evidence>
<dbReference type="InterPro" id="IPR020807">
    <property type="entry name" value="PKS_DH"/>
</dbReference>
<dbReference type="InterPro" id="IPR001227">
    <property type="entry name" value="Ac_transferase_dom_sf"/>
</dbReference>
<dbReference type="InterPro" id="IPR016039">
    <property type="entry name" value="Thiolase-like"/>
</dbReference>
<dbReference type="Gene3D" id="3.40.366.10">
    <property type="entry name" value="Malonyl-Coenzyme A Acyl Carrier Protein, domain 2"/>
    <property type="match status" value="1"/>
</dbReference>
<comment type="cofactor">
    <cofactor evidence="1">
        <name>pantetheine 4'-phosphate</name>
        <dbReference type="ChEBI" id="CHEBI:47942"/>
    </cofactor>
</comment>
<dbReference type="PANTHER" id="PTHR43775">
    <property type="entry name" value="FATTY ACID SYNTHASE"/>
    <property type="match status" value="1"/>
</dbReference>
<feature type="region of interest" description="C-terminal hotdog fold" evidence="9">
    <location>
        <begin position="1092"/>
        <end position="1239"/>
    </location>
</feature>
<dbReference type="InterPro" id="IPR020806">
    <property type="entry name" value="PKS_PP-bd"/>
</dbReference>
<dbReference type="PANTHER" id="PTHR43775:SF51">
    <property type="entry name" value="INACTIVE PHENOLPHTHIOCEROL SYNTHESIS POLYKETIDE SYNTHASE TYPE I PKS1-RELATED"/>
    <property type="match status" value="1"/>
</dbReference>
<dbReference type="InterPro" id="IPR002364">
    <property type="entry name" value="Quin_OxRdtase/zeta-crystal_CS"/>
</dbReference>
<dbReference type="SMART" id="SM01294">
    <property type="entry name" value="PKS_PP_betabranch"/>
    <property type="match status" value="1"/>
</dbReference>
<dbReference type="CDD" id="cd08956">
    <property type="entry name" value="KR_3_FAS_SDR_x"/>
    <property type="match status" value="1"/>
</dbReference>